<evidence type="ECO:0000313" key="2">
    <source>
        <dbReference type="EMBL" id="GFP20710.1"/>
    </source>
</evidence>
<feature type="non-terminal residue" evidence="2">
    <location>
        <position position="180"/>
    </location>
</feature>
<dbReference type="AlphaFoldDB" id="A0A6V8NN41"/>
<dbReference type="InterPro" id="IPR002798">
    <property type="entry name" value="SpoIIM-like"/>
</dbReference>
<dbReference type="PANTHER" id="PTHR35337:SF1">
    <property type="entry name" value="SLR1478 PROTEIN"/>
    <property type="match status" value="1"/>
</dbReference>
<organism evidence="2 3">
    <name type="scientific">Candidatus Hakubella thermalkaliphila</name>
    <dbReference type="NCBI Taxonomy" id="2754717"/>
    <lineage>
        <taxon>Bacteria</taxon>
        <taxon>Bacillati</taxon>
        <taxon>Actinomycetota</taxon>
        <taxon>Actinomycetota incertae sedis</taxon>
        <taxon>Candidatus Hakubellales</taxon>
        <taxon>Candidatus Hakubellaceae</taxon>
        <taxon>Candidatus Hakubella</taxon>
    </lineage>
</organism>
<feature type="transmembrane region" description="Helical" evidence="1">
    <location>
        <begin position="111"/>
        <end position="135"/>
    </location>
</feature>
<dbReference type="RefSeq" id="WP_176237524.1">
    <property type="nucleotide sequence ID" value="NZ_BLRU01000627.1"/>
</dbReference>
<keyword evidence="1" id="KW-0472">Membrane</keyword>
<gene>
    <name evidence="2" type="ORF">HKBW3S03_02214</name>
</gene>
<comment type="caution">
    <text evidence="2">The sequence shown here is derived from an EMBL/GenBank/DDBJ whole genome shotgun (WGS) entry which is preliminary data.</text>
</comment>
<sequence>DNRSWLILATLFFMGGTLLMYLALSHDPLLLPMMEETALTMLKELAEQVFGGHPFRGVAILFLNNSFVSLQVIVLGVFLGIVLLFSAMANGAILGTVFFQLTQEFARPLPLLLAGILPHGVFEIPAFLISVALGLKLGYQLIFPLTGRSRRASLKGIFKEISIVLPIIFLLLFLAALIEV</sequence>
<keyword evidence="1" id="KW-1133">Transmembrane helix</keyword>
<evidence type="ECO:0008006" key="4">
    <source>
        <dbReference type="Google" id="ProtNLM"/>
    </source>
</evidence>
<dbReference type="Pfam" id="PF01944">
    <property type="entry name" value="SpoIIM"/>
    <property type="match status" value="1"/>
</dbReference>
<feature type="transmembrane region" description="Helical" evidence="1">
    <location>
        <begin position="72"/>
        <end position="99"/>
    </location>
</feature>
<dbReference type="Proteomes" id="UP000574717">
    <property type="component" value="Unassembled WGS sequence"/>
</dbReference>
<feature type="non-terminal residue" evidence="2">
    <location>
        <position position="1"/>
    </location>
</feature>
<evidence type="ECO:0000256" key="1">
    <source>
        <dbReference type="SAM" id="Phobius"/>
    </source>
</evidence>
<feature type="transmembrane region" description="Helical" evidence="1">
    <location>
        <begin position="6"/>
        <end position="24"/>
    </location>
</feature>
<accession>A0A6V8NN41</accession>
<proteinExistence type="predicted"/>
<dbReference type="PANTHER" id="PTHR35337">
    <property type="entry name" value="SLR1478 PROTEIN"/>
    <property type="match status" value="1"/>
</dbReference>
<feature type="transmembrane region" description="Helical" evidence="1">
    <location>
        <begin position="156"/>
        <end position="178"/>
    </location>
</feature>
<reference evidence="2 3" key="1">
    <citation type="journal article" date="2020" name="Front. Microbiol.">
        <title>Single-cell genomics of novel Actinobacteria with the Wood-Ljungdahl pathway discovered in a serpentinizing system.</title>
        <authorList>
            <person name="Merino N."/>
            <person name="Kawai M."/>
            <person name="Boyd E.S."/>
            <person name="Colman D.R."/>
            <person name="McGlynn S.E."/>
            <person name="Nealson K.H."/>
            <person name="Kurokawa K."/>
            <person name="Hongoh Y."/>
        </authorList>
    </citation>
    <scope>NUCLEOTIDE SEQUENCE [LARGE SCALE GENOMIC DNA]</scope>
    <source>
        <strain evidence="2 3">S03</strain>
    </source>
</reference>
<protein>
    <recommendedName>
        <fullName evidence="4">Stage II sporulation protein M</fullName>
    </recommendedName>
</protein>
<keyword evidence="1" id="KW-0812">Transmembrane</keyword>
<dbReference type="EMBL" id="BLRU01000627">
    <property type="protein sequence ID" value="GFP20710.1"/>
    <property type="molecule type" value="Genomic_DNA"/>
</dbReference>
<evidence type="ECO:0000313" key="3">
    <source>
        <dbReference type="Proteomes" id="UP000574717"/>
    </source>
</evidence>
<name>A0A6V8NN41_9ACTN</name>